<accession>A0ABY8H7R9</accession>
<name>A0ABY8H7R9_9MICC</name>
<reference evidence="1 2" key="1">
    <citation type="submission" date="2023-04" db="EMBL/GenBank/DDBJ databases">
        <title>Funneling lignin-derived compounds into biodiesel using alkali-halophilic Citricoccus sp. P2.</title>
        <authorList>
            <person name="Luo C.-B."/>
        </authorList>
    </citation>
    <scope>NUCLEOTIDE SEQUENCE [LARGE SCALE GENOMIC DNA]</scope>
    <source>
        <strain evidence="1 2">P2</strain>
    </source>
</reference>
<dbReference type="RefSeq" id="WP_278158536.1">
    <property type="nucleotide sequence ID" value="NZ_CP121252.1"/>
</dbReference>
<keyword evidence="2" id="KW-1185">Reference proteome</keyword>
<organism evidence="1 2">
    <name type="scientific">Citricoccus muralis</name>
    <dbReference type="NCBI Taxonomy" id="169134"/>
    <lineage>
        <taxon>Bacteria</taxon>
        <taxon>Bacillati</taxon>
        <taxon>Actinomycetota</taxon>
        <taxon>Actinomycetes</taxon>
        <taxon>Micrococcales</taxon>
        <taxon>Micrococcaceae</taxon>
        <taxon>Citricoccus</taxon>
    </lineage>
</organism>
<proteinExistence type="predicted"/>
<evidence type="ECO:0000313" key="1">
    <source>
        <dbReference type="EMBL" id="WFP17196.1"/>
    </source>
</evidence>
<gene>
    <name evidence="1" type="ORF">P8192_03465</name>
</gene>
<dbReference type="Proteomes" id="UP001219037">
    <property type="component" value="Chromosome"/>
</dbReference>
<sequence>MEYEQWNSALARSYFMPERAGNLVYLDRDDVAFVEACRIVGVNDEDADRSLAAAVASKLKIKSSGRSAFAEYDLDTRRWIRRRRIAVREGTAVSAPPLVALLMLFSIAAERIGGPSVEGNTEQGFYSSLENLLGISQADTARFRASFRDSSEAYWEALSVWLEDNRGELGIPSAYALMHRYVGLPISQALVRGRERKNLGKLFEEQGFHSGMTVAPMDMYGAIDVWVATERSAANTAMRKIWAREGNRDRIVDIALAELSAWEGPKGPSDVGFVQSAPERLLLTMRDFRAGLKKEMRFGVMALSGLQPGDPVVILGDDGEQLAVDLEQVGTSAAGFDIKRVGLDVGSAIGGDLKVRTNEGRMLRRFPGRVIILPHDPMSASYVESTRVIAATKSRILVKDEPGLLDKVLSVVDDAAQPGYTVIRAGQGGVPTGWVVLNDVLFLRAPRDELTSGAQDLSGFQPRLSTQMSITGGLKLPGRLPRWSSRLPLDIAIASETDKKIDLVMETRDPATLQVVPRTLVASLQIPAVVPLNGHLQGETDFTLVLREAGKNGRNLQTLSVKLRDSSMDTHEVARAFRSLTHDLHDPLWPLRSVPSAEAEHPCVDGLGINAPVIPVPDVPFPVKPTWNRAPRMRMRGKPLRIPEPGAKSCLVTGAHKIQLPTFDGGFPKTRWMYGHCSECGLSKRFPTYVPRSTRRNETLPYTGEAVEVTRTPLPTVRDSDGHWPALIDALYYLGAGTRTEFSVLARQIEDSAIFERELFNSLEALGILELQRDAKMGVTHWEVAATGIGELTDGSWLLTGYWPLLAAEPLVEELEEHGVDIVPVAPERQSMIKARGIDEEGILALDTVEDEVVLSSAALALAQVLPTLSSVGAGLTPQEMPFAPAYEYFDVRSASWYDVELASLPGLYRVSQSYSAKYFFRTNEHLMKGTSVLVPVELGKHLAALALDTPLIAYDPVTTELRVPLGADLPGLYARVATLCSGDLPGRDPASRSLVYSNVSAETASTLIGKVLF</sequence>
<protein>
    <submittedName>
        <fullName evidence="1">Uncharacterized protein</fullName>
    </submittedName>
</protein>
<dbReference type="EMBL" id="CP121252">
    <property type="protein sequence ID" value="WFP17196.1"/>
    <property type="molecule type" value="Genomic_DNA"/>
</dbReference>
<evidence type="ECO:0000313" key="2">
    <source>
        <dbReference type="Proteomes" id="UP001219037"/>
    </source>
</evidence>